<organism evidence="1 2">
    <name type="scientific">Naganishia cerealis</name>
    <dbReference type="NCBI Taxonomy" id="610337"/>
    <lineage>
        <taxon>Eukaryota</taxon>
        <taxon>Fungi</taxon>
        <taxon>Dikarya</taxon>
        <taxon>Basidiomycota</taxon>
        <taxon>Agaricomycotina</taxon>
        <taxon>Tremellomycetes</taxon>
        <taxon>Filobasidiales</taxon>
        <taxon>Filobasidiaceae</taxon>
        <taxon>Naganishia</taxon>
    </lineage>
</organism>
<dbReference type="EMBL" id="JASBWR010000128">
    <property type="protein sequence ID" value="KAJ9093035.1"/>
    <property type="molecule type" value="Genomic_DNA"/>
</dbReference>
<accession>A0ACC2V1N7</accession>
<evidence type="ECO:0000313" key="2">
    <source>
        <dbReference type="Proteomes" id="UP001241377"/>
    </source>
</evidence>
<evidence type="ECO:0000313" key="1">
    <source>
        <dbReference type="EMBL" id="KAJ9093035.1"/>
    </source>
</evidence>
<comment type="caution">
    <text evidence="1">The sequence shown here is derived from an EMBL/GenBank/DDBJ whole genome shotgun (WGS) entry which is preliminary data.</text>
</comment>
<keyword evidence="2" id="KW-1185">Reference proteome</keyword>
<protein>
    <submittedName>
        <fullName evidence="1">Uncharacterized protein</fullName>
    </submittedName>
</protein>
<reference evidence="1" key="1">
    <citation type="submission" date="2023-04" db="EMBL/GenBank/DDBJ databases">
        <title>Draft Genome sequencing of Naganishia species isolated from polar environments using Oxford Nanopore Technology.</title>
        <authorList>
            <person name="Leo P."/>
            <person name="Venkateswaran K."/>
        </authorList>
    </citation>
    <scope>NUCLEOTIDE SEQUENCE</scope>
    <source>
        <strain evidence="1">MNA-CCFEE 5261</strain>
    </source>
</reference>
<sequence>MNVNELRSRAASQEQDPCTLSNYRGFEVVQSSLDLNVSFEKKNVSGTVTYELKNLKSTTEVVLDTSFLDIEQAFVDEKAVDFKLEARKEPFGSPLVIKLANVVEKLKISIKFATTENCSALQFIDKEATDSKVCDYLFSQCQAIHARSLFPCFDTPAVKSPYSFHVKSPSYTLMSGRPVECSEENTYRFEQPIPIPSYLVAIASGNLAGAPIGPRSTVYTEPPNLKACQWEFEKDMENFLVVAEDLIYKYEWLKYDALILPLSFPYGGMENPNITFATPTLISKDRSQVKVMAHELAHSWSGNLVTNCTWEHFWLNEGWTVYLERRILGGVASYEAKQRGEKDYVDAGEKVRHFAAILGWNDLVDTVKTIPSQYTRLVWDLKTVTPDDAFSKIPYEKGFSFLFYLETVLGGTDEFDPFMKHYFKKYRYKSLDSYQFIDTLYEFFEPKGIKDVLDSVDWNTWLYGEGVPPFTPKYDTRLADECYHLRDKWAAYEQNKGQFSASDIEHFEVNQHLLFLGTLTELFSNKKPAPEVYEELRKVYHQYSEASNCEIIASWNDLLLKSENFKPLDKIVQNFATWLGTVGRMKFARPGYKLLKDYVDKDLAIATFRKFESRYHPICKAMVRKDLGLDS</sequence>
<gene>
    <name evidence="1" type="ORF">QFC19_008530</name>
</gene>
<proteinExistence type="predicted"/>
<dbReference type="Proteomes" id="UP001241377">
    <property type="component" value="Unassembled WGS sequence"/>
</dbReference>
<name>A0ACC2V1N7_9TREE</name>